<dbReference type="SMART" id="SM00944">
    <property type="entry name" value="Pro-kuma_activ"/>
    <property type="match status" value="1"/>
</dbReference>
<evidence type="ECO:0000256" key="4">
    <source>
        <dbReference type="ARBA" id="ARBA00022801"/>
    </source>
</evidence>
<feature type="active site" description="Charge relay system" evidence="8">
    <location>
        <position position="551"/>
    </location>
</feature>
<evidence type="ECO:0000259" key="10">
    <source>
        <dbReference type="PROSITE" id="PS51695"/>
    </source>
</evidence>
<evidence type="ECO:0000256" key="7">
    <source>
        <dbReference type="ARBA" id="ARBA00023145"/>
    </source>
</evidence>
<accession>A0A168JI37</accession>
<feature type="domain" description="Peptidase S53" evidence="10">
    <location>
        <begin position="224"/>
        <end position="644"/>
    </location>
</feature>
<dbReference type="GO" id="GO:0005576">
    <property type="term" value="C:extracellular region"/>
    <property type="evidence" value="ECO:0007669"/>
    <property type="project" value="UniProtKB-SubCell"/>
</dbReference>
<sequence>MKADIILLSSIVAGALGAPLTGDHVVHEKRDSFAATKYTKRAVDANQKIPVRIALKQKNLDKGDQLLMDVSDPNSANYGNHYSQEQLVELFAPEEDSVKAVKDWLIASGIPGGSIQVPRSKSWVHFETTASQLESVLKTKYHVYTHATRDSESIGADEYSLPAEIAEHIDFVHPGVAHISSTTKNQNKRSVIPGKQPLKQKATDPALVAALKANPGATDKCDQVITPACVLELYKIPNGTLHDSSNNLGIFEFYGDSSGYAEEDLDQFWSTYYPRIPKGTYPTNDLIHGGKAPWPQDQADAESDLDFQTSWPIIYPQGATLFQVGGTQGLFNQFLDAVDGAYHNYSAYGETGDDPKIDGQHDSDDDGKFKPTNVISFSYGWGEVLGEFPLNYQKRQCDEFMKLGLQGVSLFISSGDDGVAYRGGACLGKKQNIFVPDYPGGCPYLTVVGATTIPKGRSVTDEQPEVVSTSFSPGGGFSNIYKSPDYQKSAVSDYFSKHDPGYKSYTTSDGKIPETGGIYNRAGRGYPDLAAIGDNTAFIIQGGHQTSGGTSESAPLVASIFTRINEERIAAGKKPLGFVNPAIYQHPEIFNDITEGNQSLGGPNGDNQPSACGNNGFSAVAGWDPVTGLGTPNYEKAVKVLGAL</sequence>
<evidence type="ECO:0000313" key="12">
    <source>
        <dbReference type="Proteomes" id="UP000076881"/>
    </source>
</evidence>
<comment type="subcellular location">
    <subcellularLocation>
        <location evidence="1">Secreted</location>
        <location evidence="1">Extracellular space</location>
    </subcellularLocation>
</comment>
<dbReference type="GO" id="GO:0008240">
    <property type="term" value="F:tripeptidyl-peptidase activity"/>
    <property type="evidence" value="ECO:0007669"/>
    <property type="project" value="TreeGrafter"/>
</dbReference>
<evidence type="ECO:0000313" key="11">
    <source>
        <dbReference type="EMBL" id="OAA80465.1"/>
    </source>
</evidence>
<keyword evidence="9" id="KW-0732">Signal</keyword>
<dbReference type="STRING" id="1081108.A0A168JI37"/>
<dbReference type="GO" id="GO:0006508">
    <property type="term" value="P:proteolysis"/>
    <property type="evidence" value="ECO:0007669"/>
    <property type="project" value="UniProtKB-KW"/>
</dbReference>
<keyword evidence="2 8" id="KW-0645">Protease</keyword>
<comment type="caution">
    <text evidence="11">The sequence shown here is derived from an EMBL/GenBank/DDBJ whole genome shotgun (WGS) entry which is preliminary data.</text>
</comment>
<protein>
    <submittedName>
        <fullName evidence="11">Peptidase S8/S53, subtilisin/kexin/sedolisin</fullName>
    </submittedName>
</protein>
<organism evidence="11 12">
    <name type="scientific">Akanthomyces lecanii RCEF 1005</name>
    <dbReference type="NCBI Taxonomy" id="1081108"/>
    <lineage>
        <taxon>Eukaryota</taxon>
        <taxon>Fungi</taxon>
        <taxon>Dikarya</taxon>
        <taxon>Ascomycota</taxon>
        <taxon>Pezizomycotina</taxon>
        <taxon>Sordariomycetes</taxon>
        <taxon>Hypocreomycetidae</taxon>
        <taxon>Hypocreales</taxon>
        <taxon>Cordycipitaceae</taxon>
        <taxon>Akanthomyces</taxon>
        <taxon>Cordyceps confragosa</taxon>
    </lineage>
</organism>
<dbReference type="SUPFAM" id="SSF54897">
    <property type="entry name" value="Protease propeptides/inhibitors"/>
    <property type="match status" value="1"/>
</dbReference>
<dbReference type="PANTHER" id="PTHR14218">
    <property type="entry name" value="PROTEASE S8 TRIPEPTIDYL PEPTIDASE I CLN2"/>
    <property type="match status" value="1"/>
</dbReference>
<dbReference type="Pfam" id="PF09286">
    <property type="entry name" value="Pro-kuma_activ"/>
    <property type="match status" value="1"/>
</dbReference>
<feature type="binding site" evidence="8">
    <location>
        <position position="592"/>
    </location>
    <ligand>
        <name>Ca(2+)</name>
        <dbReference type="ChEBI" id="CHEBI:29108"/>
    </ligand>
</feature>
<dbReference type="PROSITE" id="PS51695">
    <property type="entry name" value="SEDOLISIN"/>
    <property type="match status" value="1"/>
</dbReference>
<evidence type="ECO:0000256" key="9">
    <source>
        <dbReference type="SAM" id="SignalP"/>
    </source>
</evidence>
<dbReference type="Gene3D" id="3.40.50.200">
    <property type="entry name" value="Peptidase S8/S53 domain"/>
    <property type="match status" value="1"/>
</dbReference>
<feature type="binding site" evidence="8">
    <location>
        <position position="622"/>
    </location>
    <ligand>
        <name>Ca(2+)</name>
        <dbReference type="ChEBI" id="CHEBI:29108"/>
    </ligand>
</feature>
<keyword evidence="3 8" id="KW-0479">Metal-binding</keyword>
<evidence type="ECO:0000256" key="2">
    <source>
        <dbReference type="ARBA" id="ARBA00022670"/>
    </source>
</evidence>
<dbReference type="AlphaFoldDB" id="A0A168JI37"/>
<dbReference type="InterPro" id="IPR036852">
    <property type="entry name" value="Peptidase_S8/S53_dom_sf"/>
</dbReference>
<evidence type="ECO:0000256" key="8">
    <source>
        <dbReference type="PROSITE-ProRule" id="PRU01032"/>
    </source>
</evidence>
<feature type="binding site" evidence="8">
    <location>
        <position position="624"/>
    </location>
    <ligand>
        <name>Ca(2+)</name>
        <dbReference type="ChEBI" id="CHEBI:29108"/>
    </ligand>
</feature>
<evidence type="ECO:0000256" key="3">
    <source>
        <dbReference type="ARBA" id="ARBA00022723"/>
    </source>
</evidence>
<feature type="active site" description="Charge relay system" evidence="8">
    <location>
        <position position="306"/>
    </location>
</feature>
<dbReference type="GO" id="GO:0046872">
    <property type="term" value="F:metal ion binding"/>
    <property type="evidence" value="ECO:0007669"/>
    <property type="project" value="UniProtKB-UniRule"/>
</dbReference>
<dbReference type="EMBL" id="AZHF01000001">
    <property type="protein sequence ID" value="OAA80465.1"/>
    <property type="molecule type" value="Genomic_DNA"/>
</dbReference>
<dbReference type="PANTHER" id="PTHR14218:SF19">
    <property type="entry name" value="SERINE PROTEASE AORO, PUTATIVE (AFU_ORTHOLOGUE AFUA_6G10250)-RELATED"/>
    <property type="match status" value="1"/>
</dbReference>
<feature type="signal peptide" evidence="9">
    <location>
        <begin position="1"/>
        <end position="17"/>
    </location>
</feature>
<feature type="binding site" evidence="8">
    <location>
        <position position="593"/>
    </location>
    <ligand>
        <name>Ca(2+)</name>
        <dbReference type="ChEBI" id="CHEBI:29108"/>
    </ligand>
</feature>
<keyword evidence="5 8" id="KW-0720">Serine protease</keyword>
<feature type="active site" description="Charge relay system" evidence="8">
    <location>
        <position position="302"/>
    </location>
</feature>
<dbReference type="CDD" id="cd04056">
    <property type="entry name" value="Peptidases_S53"/>
    <property type="match status" value="1"/>
</dbReference>
<evidence type="ECO:0000256" key="1">
    <source>
        <dbReference type="ARBA" id="ARBA00004239"/>
    </source>
</evidence>
<comment type="cofactor">
    <cofactor evidence="8">
        <name>Ca(2+)</name>
        <dbReference type="ChEBI" id="CHEBI:29108"/>
    </cofactor>
    <text evidence="8">Binds 1 Ca(2+) ion per subunit.</text>
</comment>
<keyword evidence="12" id="KW-1185">Reference proteome</keyword>
<dbReference type="InterPro" id="IPR050819">
    <property type="entry name" value="Tripeptidyl-peptidase_I"/>
</dbReference>
<keyword evidence="7" id="KW-0865">Zymogen</keyword>
<dbReference type="Proteomes" id="UP000076881">
    <property type="component" value="Unassembled WGS sequence"/>
</dbReference>
<reference evidence="11 12" key="1">
    <citation type="journal article" date="2016" name="Genome Biol. Evol.">
        <title>Divergent and convergent evolution of fungal pathogenicity.</title>
        <authorList>
            <person name="Shang Y."/>
            <person name="Xiao G."/>
            <person name="Zheng P."/>
            <person name="Cen K."/>
            <person name="Zhan S."/>
            <person name="Wang C."/>
        </authorList>
    </citation>
    <scope>NUCLEOTIDE SEQUENCE [LARGE SCALE GENOMIC DNA]</scope>
    <source>
        <strain evidence="11 12">RCEF 1005</strain>
    </source>
</reference>
<gene>
    <name evidence="11" type="ORF">LEL_00010</name>
</gene>
<dbReference type="SUPFAM" id="SSF52743">
    <property type="entry name" value="Subtilisin-like"/>
    <property type="match status" value="1"/>
</dbReference>
<name>A0A168JI37_CORDF</name>
<evidence type="ECO:0000256" key="5">
    <source>
        <dbReference type="ARBA" id="ARBA00022825"/>
    </source>
</evidence>
<dbReference type="OrthoDB" id="409122at2759"/>
<dbReference type="CDD" id="cd11377">
    <property type="entry name" value="Pro-peptidase_S53"/>
    <property type="match status" value="1"/>
</dbReference>
<keyword evidence="4 8" id="KW-0378">Hydrolase</keyword>
<dbReference type="InterPro" id="IPR030400">
    <property type="entry name" value="Sedolisin_dom"/>
</dbReference>
<feature type="chain" id="PRO_5007898125" evidence="9">
    <location>
        <begin position="18"/>
        <end position="644"/>
    </location>
</feature>
<evidence type="ECO:0000256" key="6">
    <source>
        <dbReference type="ARBA" id="ARBA00022837"/>
    </source>
</evidence>
<dbReference type="InterPro" id="IPR015366">
    <property type="entry name" value="S53_propep"/>
</dbReference>
<proteinExistence type="predicted"/>
<dbReference type="GO" id="GO:0004252">
    <property type="term" value="F:serine-type endopeptidase activity"/>
    <property type="evidence" value="ECO:0007669"/>
    <property type="project" value="UniProtKB-UniRule"/>
</dbReference>
<keyword evidence="6 8" id="KW-0106">Calcium</keyword>